<evidence type="ECO:0000313" key="2">
    <source>
        <dbReference type="Proteomes" id="UP000545761"/>
    </source>
</evidence>
<proteinExistence type="predicted"/>
<dbReference type="Proteomes" id="UP000545761">
    <property type="component" value="Unassembled WGS sequence"/>
</dbReference>
<name>A0A7W0DMZ3_9ACTN</name>
<gene>
    <name evidence="1" type="ORF">H1D24_20110</name>
</gene>
<dbReference type="AlphaFoldDB" id="A0A7W0DMZ3"/>
<protein>
    <submittedName>
        <fullName evidence="1">Uncharacterized protein</fullName>
    </submittedName>
</protein>
<evidence type="ECO:0000313" key="1">
    <source>
        <dbReference type="EMBL" id="MBA2948056.1"/>
    </source>
</evidence>
<dbReference type="RefSeq" id="WP_181659031.1">
    <property type="nucleotide sequence ID" value="NZ_JACEHE010000012.1"/>
</dbReference>
<comment type="caution">
    <text evidence="1">The sequence shown here is derived from an EMBL/GenBank/DDBJ whole genome shotgun (WGS) entry which is preliminary data.</text>
</comment>
<sequence length="224" mass="25449">MMEKREWTYDGTELAWLRDRLGRPEAGPGHVVSELVPSGYQAYVRIFHRFEATDGSGRSRTWQAWAKDTAVPFHAELSHWWLRDEDRSPGRSLWQAEDGALDDSSRRALARVLAGVSGDQAAYFAYDLAALLWGEDEPLIRRASLADLETVREAVRDVVGDSGPEFWWPQDRSWVVTTDYDLLSTYVGCSAETAERLLGDDELETLPVTLQTRVDWETNPPQHP</sequence>
<dbReference type="EMBL" id="JACEHE010000012">
    <property type="protein sequence ID" value="MBA2948056.1"/>
    <property type="molecule type" value="Genomic_DNA"/>
</dbReference>
<reference evidence="1 2" key="1">
    <citation type="submission" date="2020-07" db="EMBL/GenBank/DDBJ databases">
        <title>Streptomyces isolated from Indian soil.</title>
        <authorList>
            <person name="Mandal S."/>
            <person name="Maiti P.K."/>
        </authorList>
    </citation>
    <scope>NUCLEOTIDE SEQUENCE [LARGE SCALE GENOMIC DNA]</scope>
    <source>
        <strain evidence="1 2">PSKA28</strain>
    </source>
</reference>
<organism evidence="1 2">
    <name type="scientific">Streptomyces himalayensis subsp. himalayensis</name>
    <dbReference type="NCBI Taxonomy" id="2756131"/>
    <lineage>
        <taxon>Bacteria</taxon>
        <taxon>Bacillati</taxon>
        <taxon>Actinomycetota</taxon>
        <taxon>Actinomycetes</taxon>
        <taxon>Kitasatosporales</taxon>
        <taxon>Streptomycetaceae</taxon>
        <taxon>Streptomyces</taxon>
        <taxon>Streptomyces himalayensis</taxon>
    </lineage>
</organism>
<accession>A0A7W0DMZ3</accession>